<dbReference type="EMBL" id="HBUF01555812">
    <property type="protein sequence ID" value="CAG6760323.1"/>
    <property type="molecule type" value="Transcribed_RNA"/>
</dbReference>
<dbReference type="UniPathway" id="UPA00378"/>
<evidence type="ECO:0000256" key="1">
    <source>
        <dbReference type="ARBA" id="ARBA00001936"/>
    </source>
</evidence>
<dbReference type="EMBL" id="HBUF01396688">
    <property type="protein sequence ID" value="CAG6735738.1"/>
    <property type="molecule type" value="Transcribed_RNA"/>
</dbReference>
<keyword evidence="7 22" id="KW-0808">Transferase</keyword>
<evidence type="ECO:0000256" key="7">
    <source>
        <dbReference type="ARBA" id="ARBA00022679"/>
    </source>
</evidence>
<evidence type="ECO:0000256" key="20">
    <source>
        <dbReference type="ARBA" id="ARBA00047852"/>
    </source>
</evidence>
<comment type="subcellular location">
    <subcellularLocation>
        <location evidence="2">Golgi apparatus membrane</location>
        <topology evidence="2">Single-pass type II membrane protein</topology>
    </subcellularLocation>
</comment>
<evidence type="ECO:0000256" key="15">
    <source>
        <dbReference type="ARBA" id="ARBA00023211"/>
    </source>
</evidence>
<dbReference type="InterPro" id="IPR043189">
    <property type="entry name" value="B4GAT1"/>
</dbReference>
<dbReference type="EMBL" id="HBUF01235200">
    <property type="protein sequence ID" value="CAG6674944.1"/>
    <property type="molecule type" value="Transcribed_RNA"/>
</dbReference>
<dbReference type="PANTHER" id="PTHR46420:SF1">
    <property type="entry name" value="BETA-1,4-GLUCURONYLTRANSFERASE 1"/>
    <property type="match status" value="1"/>
</dbReference>
<evidence type="ECO:0000256" key="11">
    <source>
        <dbReference type="ARBA" id="ARBA00022989"/>
    </source>
</evidence>
<dbReference type="AlphaFoldDB" id="A0A8D8LSW1"/>
<evidence type="ECO:0000256" key="3">
    <source>
        <dbReference type="ARBA" id="ARBA00004922"/>
    </source>
</evidence>
<keyword evidence="12" id="KW-0333">Golgi apparatus</keyword>
<evidence type="ECO:0000256" key="14">
    <source>
        <dbReference type="ARBA" id="ARBA00023180"/>
    </source>
</evidence>
<accession>A0A8D8LSW1</accession>
<organism evidence="22">
    <name type="scientific">Cacopsylla melanoneura</name>
    <dbReference type="NCBI Taxonomy" id="428564"/>
    <lineage>
        <taxon>Eukaryota</taxon>
        <taxon>Metazoa</taxon>
        <taxon>Ecdysozoa</taxon>
        <taxon>Arthropoda</taxon>
        <taxon>Hexapoda</taxon>
        <taxon>Insecta</taxon>
        <taxon>Pterygota</taxon>
        <taxon>Neoptera</taxon>
        <taxon>Paraneoptera</taxon>
        <taxon>Hemiptera</taxon>
        <taxon>Sternorrhyncha</taxon>
        <taxon>Psylloidea</taxon>
        <taxon>Psyllidae</taxon>
        <taxon>Psyllinae</taxon>
        <taxon>Cacopsylla</taxon>
    </lineage>
</organism>
<name>A0A8D8LSW1_9HEMI</name>
<evidence type="ECO:0000256" key="10">
    <source>
        <dbReference type="ARBA" id="ARBA00022968"/>
    </source>
</evidence>
<dbReference type="GO" id="GO:0035269">
    <property type="term" value="P:protein O-linked glycosylation via mannose"/>
    <property type="evidence" value="ECO:0007669"/>
    <property type="project" value="TreeGrafter"/>
</dbReference>
<evidence type="ECO:0000256" key="5">
    <source>
        <dbReference type="ARBA" id="ARBA00017962"/>
    </source>
</evidence>
<evidence type="ECO:0000256" key="8">
    <source>
        <dbReference type="ARBA" id="ARBA00022692"/>
    </source>
</evidence>
<dbReference type="GO" id="GO:0015020">
    <property type="term" value="F:glucuronosyltransferase activity"/>
    <property type="evidence" value="ECO:0007669"/>
    <property type="project" value="InterPro"/>
</dbReference>
<dbReference type="EMBL" id="HBUF01020566">
    <property type="protein sequence ID" value="CAG6611052.1"/>
    <property type="molecule type" value="Transcribed_RNA"/>
</dbReference>
<keyword evidence="6" id="KW-0328">Glycosyltransferase</keyword>
<dbReference type="GO" id="GO:0046872">
    <property type="term" value="F:metal ion binding"/>
    <property type="evidence" value="ECO:0007669"/>
    <property type="project" value="UniProtKB-KW"/>
</dbReference>
<dbReference type="EMBL" id="HBUF01396687">
    <property type="protein sequence ID" value="CAG6735737.1"/>
    <property type="molecule type" value="Transcribed_RNA"/>
</dbReference>
<protein>
    <recommendedName>
        <fullName evidence="5">Beta-1,4-glucuronyltransferase 1</fullName>
    </recommendedName>
    <alternativeName>
        <fullName evidence="16">I-beta-1,3-N-acetylglucosaminyltransferase</fullName>
    </alternativeName>
    <alternativeName>
        <fullName evidence="19">N-acetyllactosaminide beta-1,3-N-acetylglucosaminyltransferase</fullName>
    </alternativeName>
    <alternativeName>
        <fullName evidence="17">Poly-N-acetyllactosamine extension enzyme</fullName>
    </alternativeName>
    <alternativeName>
        <fullName evidence="18">UDP-GlcNAc:betaGal beta-1,3-N-acetylglucosaminyltransferase 1</fullName>
    </alternativeName>
</protein>
<keyword evidence="11" id="KW-1133">Transmembrane helix</keyword>
<dbReference type="PANTHER" id="PTHR46420">
    <property type="entry name" value="BETA-1,4-GLUCURONYLTRANSFERASE 1"/>
    <property type="match status" value="1"/>
</dbReference>
<comment type="pathway">
    <text evidence="3">Protein modification; protein glycosylation.</text>
</comment>
<keyword evidence="15" id="KW-0464">Manganese</keyword>
<keyword evidence="9" id="KW-0479">Metal-binding</keyword>
<evidence type="ECO:0000256" key="19">
    <source>
        <dbReference type="ARBA" id="ARBA00033291"/>
    </source>
</evidence>
<keyword evidence="8" id="KW-0812">Transmembrane</keyword>
<comment type="cofactor">
    <cofactor evidence="1">
        <name>Mn(2+)</name>
        <dbReference type="ChEBI" id="CHEBI:29035"/>
    </cofactor>
</comment>
<keyword evidence="14" id="KW-0325">Glycoprotein</keyword>
<proteinExistence type="inferred from homology"/>
<keyword evidence="13" id="KW-0472">Membrane</keyword>
<dbReference type="EMBL" id="HBUF01396689">
    <property type="protein sequence ID" value="CAG6735739.1"/>
    <property type="molecule type" value="Transcribed_RNA"/>
</dbReference>
<keyword evidence="10" id="KW-0735">Signal-anchor</keyword>
<evidence type="ECO:0000256" key="18">
    <source>
        <dbReference type="ARBA" id="ARBA00032181"/>
    </source>
</evidence>
<evidence type="ECO:0000256" key="2">
    <source>
        <dbReference type="ARBA" id="ARBA00004323"/>
    </source>
</evidence>
<evidence type="ECO:0000256" key="9">
    <source>
        <dbReference type="ARBA" id="ARBA00022723"/>
    </source>
</evidence>
<dbReference type="GO" id="GO:0000139">
    <property type="term" value="C:Golgi membrane"/>
    <property type="evidence" value="ECO:0007669"/>
    <property type="project" value="UniProtKB-SubCell"/>
</dbReference>
<evidence type="ECO:0000256" key="6">
    <source>
        <dbReference type="ARBA" id="ARBA00022676"/>
    </source>
</evidence>
<evidence type="ECO:0000256" key="13">
    <source>
        <dbReference type="ARBA" id="ARBA00023136"/>
    </source>
</evidence>
<evidence type="ECO:0000256" key="17">
    <source>
        <dbReference type="ARBA" id="ARBA00032175"/>
    </source>
</evidence>
<evidence type="ECO:0000256" key="12">
    <source>
        <dbReference type="ARBA" id="ARBA00023034"/>
    </source>
</evidence>
<feature type="region of interest" description="Disordered" evidence="21">
    <location>
        <begin position="460"/>
        <end position="484"/>
    </location>
</feature>
<comment type="similarity">
    <text evidence="4">Belongs to the glycosyltransferase 49 family.</text>
</comment>
<sequence length="484" mass="56713">MKYNLRGFQNCNKKRSSTSNLVLVLLAFTLANIGLTKYFHTTCPPPTISIKYIEDQLRTPNIVGQLFETSENKTHLWDGQRPRSSIFNMNVQLGRWDNQRLYRIFDNVFVGYRFVDLSNRYNITLATQSSIDKLDSLGEVVQHWLGPISLALYVADDDEFSLFQGFIMFLHRCHGSITSKLSLHILISKSLSLSPPTASPPAPYNTDIYDCVTKPDNLLKELLKKHHRPKHPHKMLRANWKINTPYPQNHMRNLARKNSQTYYNYLTDIDIIPSYGILAQLDMFFKKKNQDKCYKCLYVIPTFELDHRVRYPKSKSDLLRLCRKKLAQPFHHKIFIFNQYATNFSRWENSVNDDRIHVSHEVTNFEFLYEPFYISSDTVPPHDERFIGYGYTRNSQVYEMFIAGYKFKVLSPVFNCHWGLLNKKQRPPWREVQNNYNRLLMNDFKREVFAKYKYIPPSVAPSGTADVSSTKRYKKGTNGHGVQP</sequence>
<reference evidence="22" key="1">
    <citation type="submission" date="2021-05" db="EMBL/GenBank/DDBJ databases">
        <authorList>
            <person name="Alioto T."/>
            <person name="Alioto T."/>
            <person name="Gomez Garrido J."/>
        </authorList>
    </citation>
    <scope>NUCLEOTIDE SEQUENCE</scope>
</reference>
<evidence type="ECO:0000313" key="22">
    <source>
        <dbReference type="EMBL" id="CAG6611052.1"/>
    </source>
</evidence>
<evidence type="ECO:0000256" key="21">
    <source>
        <dbReference type="SAM" id="MobiDB-lite"/>
    </source>
</evidence>
<dbReference type="Pfam" id="PF13896">
    <property type="entry name" value="Glyco_transf_49"/>
    <property type="match status" value="1"/>
</dbReference>
<dbReference type="EMBL" id="HBUF01020565">
    <property type="protein sequence ID" value="CAG6611051.1"/>
    <property type="molecule type" value="Transcribed_RNA"/>
</dbReference>
<evidence type="ECO:0000256" key="4">
    <source>
        <dbReference type="ARBA" id="ARBA00008539"/>
    </source>
</evidence>
<evidence type="ECO:0000256" key="16">
    <source>
        <dbReference type="ARBA" id="ARBA00030723"/>
    </source>
</evidence>
<comment type="catalytic activity">
    <reaction evidence="20">
        <text>3-O-[beta-D-Xyl-(1-&gt;4)-Rib-ol-P-Rib-ol-P-3-beta-D-GalNAc-(1-&gt;3)-beta-D-GlcNAc-(1-&gt;4)-(O-6-P-alpha-D-Man)]-Thr-[protein] + UDP-alpha-D-glucuronate = 3-O-[beta-D-GlcA-(1-&gt;3)-beta-D-Xyl-(1-&gt;4)-Rib-ol-P-Rib-ol-P-3-beta-D-GalNAc-(1-&gt;3)-beta-D-GlcNAc-(1-&gt;4)-(O-6-P-alpha-D-Man)]-Thr-[protein] + UDP + H(+)</text>
        <dbReference type="Rhea" id="RHEA:46860"/>
        <dbReference type="Rhea" id="RHEA-COMP:15023"/>
        <dbReference type="Rhea" id="RHEA-COMP:17482"/>
        <dbReference type="ChEBI" id="CHEBI:15378"/>
        <dbReference type="ChEBI" id="CHEBI:58052"/>
        <dbReference type="ChEBI" id="CHEBI:58223"/>
        <dbReference type="ChEBI" id="CHEBI:142405"/>
        <dbReference type="ChEBI" id="CHEBI:177336"/>
    </reaction>
</comment>